<accession>A0AAD9II85</accession>
<gene>
    <name evidence="4" type="ORF">QBZ16_002684</name>
</gene>
<evidence type="ECO:0000256" key="1">
    <source>
        <dbReference type="ARBA" id="ARBA00010928"/>
    </source>
</evidence>
<keyword evidence="5" id="KW-1185">Reference proteome</keyword>
<evidence type="ECO:0000313" key="5">
    <source>
        <dbReference type="Proteomes" id="UP001255856"/>
    </source>
</evidence>
<dbReference type="InterPro" id="IPR000683">
    <property type="entry name" value="Gfo/Idh/MocA-like_OxRdtase_N"/>
</dbReference>
<proteinExistence type="inferred from homology"/>
<dbReference type="PANTHER" id="PTHR46368:SF4">
    <property type="entry name" value="OS10G0403700 PROTEIN"/>
    <property type="match status" value="1"/>
</dbReference>
<name>A0AAD9II85_PROWI</name>
<dbReference type="PANTHER" id="PTHR46368">
    <property type="match status" value="1"/>
</dbReference>
<dbReference type="Pfam" id="PF22725">
    <property type="entry name" value="GFO_IDH_MocA_C3"/>
    <property type="match status" value="1"/>
</dbReference>
<dbReference type="SUPFAM" id="SSF55347">
    <property type="entry name" value="Glyceraldehyde-3-phosphate dehydrogenase-like, C-terminal domain"/>
    <property type="match status" value="1"/>
</dbReference>
<evidence type="ECO:0008006" key="6">
    <source>
        <dbReference type="Google" id="ProtNLM"/>
    </source>
</evidence>
<comment type="caution">
    <text evidence="4">The sequence shown here is derived from an EMBL/GenBank/DDBJ whole genome shotgun (WGS) entry which is preliminary data.</text>
</comment>
<dbReference type="InterPro" id="IPR036291">
    <property type="entry name" value="NAD(P)-bd_dom_sf"/>
</dbReference>
<feature type="domain" description="Gfo/Idh/MocA-like oxidoreductase N-terminal" evidence="2">
    <location>
        <begin position="3"/>
        <end position="122"/>
    </location>
</feature>
<dbReference type="GO" id="GO:0000166">
    <property type="term" value="F:nucleotide binding"/>
    <property type="evidence" value="ECO:0007669"/>
    <property type="project" value="InterPro"/>
</dbReference>
<evidence type="ECO:0000259" key="3">
    <source>
        <dbReference type="Pfam" id="PF22725"/>
    </source>
</evidence>
<dbReference type="InterPro" id="IPR055170">
    <property type="entry name" value="GFO_IDH_MocA-like_dom"/>
</dbReference>
<dbReference type="Proteomes" id="UP001255856">
    <property type="component" value="Unassembled WGS sequence"/>
</dbReference>
<feature type="domain" description="GFO/IDH/MocA-like oxidoreductase" evidence="3">
    <location>
        <begin position="142"/>
        <end position="253"/>
    </location>
</feature>
<sequence length="355" mass="38172">MTLKVGILGGANIAKKVSRGLITIPDVVTVVAVGSRSLDKAEAFIRETGLPDAKPVEGYDAVLDVPGLQAVYIPLPTKLHVEWVRKAAAKGLHIVLEKPIAVSQEDLDAMLAAVREAGVVLYDGTMWMHHPRTPRMEAAVAELGGAWDVTSAFTFKGTEDFFKSNVRIKTDADPLGALGDMGWYSVRGILWAFGFEAPEAVQAHAGARFTEQGVPTHVGATLLFSGGRRGRFESGFDVVYTSNLEVTGQTGAVFLRDFVIPREEHEAAFTVSRAPCLVELDTRVGGELETVAVRTELTQEALLWKSFAADVAGAEGGKGAAHWARIAALTQTVLFAILESVTNDNKLVKVTFKED</sequence>
<dbReference type="SUPFAM" id="SSF51735">
    <property type="entry name" value="NAD(P)-binding Rossmann-fold domains"/>
    <property type="match status" value="1"/>
</dbReference>
<evidence type="ECO:0000259" key="2">
    <source>
        <dbReference type="Pfam" id="PF01408"/>
    </source>
</evidence>
<dbReference type="EMBL" id="JASFZW010000003">
    <property type="protein sequence ID" value="KAK2078994.1"/>
    <property type="molecule type" value="Genomic_DNA"/>
</dbReference>
<dbReference type="AlphaFoldDB" id="A0AAD9II85"/>
<reference evidence="4" key="1">
    <citation type="submission" date="2021-01" db="EMBL/GenBank/DDBJ databases">
        <authorList>
            <person name="Eckstrom K.M.E."/>
        </authorList>
    </citation>
    <scope>NUCLEOTIDE SEQUENCE</scope>
    <source>
        <strain evidence="4">UVCC 0001</strain>
    </source>
</reference>
<evidence type="ECO:0000313" key="4">
    <source>
        <dbReference type="EMBL" id="KAK2078994.1"/>
    </source>
</evidence>
<organism evidence="4 5">
    <name type="scientific">Prototheca wickerhamii</name>
    <dbReference type="NCBI Taxonomy" id="3111"/>
    <lineage>
        <taxon>Eukaryota</taxon>
        <taxon>Viridiplantae</taxon>
        <taxon>Chlorophyta</taxon>
        <taxon>core chlorophytes</taxon>
        <taxon>Trebouxiophyceae</taxon>
        <taxon>Chlorellales</taxon>
        <taxon>Chlorellaceae</taxon>
        <taxon>Prototheca</taxon>
    </lineage>
</organism>
<comment type="similarity">
    <text evidence="1">Belongs to the Gfo/Idh/MocA family.</text>
</comment>
<dbReference type="Gene3D" id="3.40.50.720">
    <property type="entry name" value="NAD(P)-binding Rossmann-like Domain"/>
    <property type="match status" value="1"/>
</dbReference>
<dbReference type="Pfam" id="PF01408">
    <property type="entry name" value="GFO_IDH_MocA"/>
    <property type="match status" value="1"/>
</dbReference>
<protein>
    <recommendedName>
        <fullName evidence="6">Gfo/Idh/MocA-like oxidoreductase N-terminal domain-containing protein</fullName>
    </recommendedName>
</protein>
<dbReference type="Gene3D" id="3.30.360.10">
    <property type="entry name" value="Dihydrodipicolinate Reductase, domain 2"/>
    <property type="match status" value="1"/>
</dbReference>